<proteinExistence type="predicted"/>
<accession>H8G507</accession>
<dbReference type="Proteomes" id="UP000004705">
    <property type="component" value="Chromosome"/>
</dbReference>
<protein>
    <recommendedName>
        <fullName evidence="4">ESX-1 secretion-associated protein</fullName>
    </recommendedName>
</protein>
<sequence length="117" mass="12446">MGDSYRVSPDEVRAHAETVRGFEQRASAAAEAGAHVAGLDDAYGILCQPFGSMVSGPQERGVEALNQAREATARLAENLDAAADAYEEFEKSVVELLEKIGRDVDAARLKTVAVPGR</sequence>
<keyword evidence="1" id="KW-0175">Coiled coil</keyword>
<organism evidence="2 3">
    <name type="scientific">Saccharomonospora azurea NA-128</name>
    <dbReference type="NCBI Taxonomy" id="882081"/>
    <lineage>
        <taxon>Bacteria</taxon>
        <taxon>Bacillati</taxon>
        <taxon>Actinomycetota</taxon>
        <taxon>Actinomycetes</taxon>
        <taxon>Pseudonocardiales</taxon>
        <taxon>Pseudonocardiaceae</taxon>
        <taxon>Saccharomonospora</taxon>
    </lineage>
</organism>
<evidence type="ECO:0000313" key="2">
    <source>
        <dbReference type="EMBL" id="EHY91186.1"/>
    </source>
</evidence>
<dbReference type="RefSeq" id="WP_005445019.1">
    <property type="nucleotide sequence ID" value="NZ_CM001466.1"/>
</dbReference>
<dbReference type="HOGENOM" id="CLU_168298_0_0_11"/>
<dbReference type="OrthoDB" id="3557316at2"/>
<evidence type="ECO:0000313" key="3">
    <source>
        <dbReference type="Proteomes" id="UP000004705"/>
    </source>
</evidence>
<dbReference type="EMBL" id="CM001466">
    <property type="protein sequence ID" value="EHY91186.1"/>
    <property type="molecule type" value="Genomic_DNA"/>
</dbReference>
<keyword evidence="3" id="KW-1185">Reference proteome</keyword>
<dbReference type="Pfam" id="PF10824">
    <property type="entry name" value="T7SS_ESX_EspC"/>
    <property type="match status" value="1"/>
</dbReference>
<feature type="coiled-coil region" evidence="1">
    <location>
        <begin position="65"/>
        <end position="99"/>
    </location>
</feature>
<dbReference type="GO" id="GO:0009306">
    <property type="term" value="P:protein secretion"/>
    <property type="evidence" value="ECO:0007669"/>
    <property type="project" value="InterPro"/>
</dbReference>
<gene>
    <name evidence="2" type="ORF">SacazDRAFT_04344</name>
</gene>
<dbReference type="InterPro" id="IPR022536">
    <property type="entry name" value="EspC"/>
</dbReference>
<evidence type="ECO:0000256" key="1">
    <source>
        <dbReference type="SAM" id="Coils"/>
    </source>
</evidence>
<reference evidence="2 3" key="1">
    <citation type="journal article" date="2012" name="Stand. Genomic Sci.">
        <title>Genome sequence of the soil bacterium Saccharomonospora azurea type strain (NA-128(T)).</title>
        <authorList>
            <person name="Klenk H.P."/>
            <person name="Held B."/>
            <person name="Lucas S."/>
            <person name="Lapidus A."/>
            <person name="Copeland A."/>
            <person name="Hammon N."/>
            <person name="Pitluck S."/>
            <person name="Goodwin L.A."/>
            <person name="Han C."/>
            <person name="Tapia R."/>
            <person name="Brambilla E.M."/>
            <person name="Potter G."/>
            <person name="Land M."/>
            <person name="Ivanova N."/>
            <person name="Rohde M."/>
            <person name="Goker M."/>
            <person name="Detter J.C."/>
            <person name="Kyrpides N.C."/>
            <person name="Woyke T."/>
        </authorList>
    </citation>
    <scope>NUCLEOTIDE SEQUENCE [LARGE SCALE GENOMIC DNA]</scope>
    <source>
        <strain evidence="2 3">NA-128</strain>
    </source>
</reference>
<name>H8G507_9PSEU</name>
<evidence type="ECO:0008006" key="4">
    <source>
        <dbReference type="Google" id="ProtNLM"/>
    </source>
</evidence>
<dbReference type="AlphaFoldDB" id="H8G507"/>